<organism evidence="9 10">
    <name type="scientific">Fusarium acuminatum</name>
    <dbReference type="NCBI Taxonomy" id="5515"/>
    <lineage>
        <taxon>Eukaryota</taxon>
        <taxon>Fungi</taxon>
        <taxon>Dikarya</taxon>
        <taxon>Ascomycota</taxon>
        <taxon>Pezizomycotina</taxon>
        <taxon>Sordariomycetes</taxon>
        <taxon>Hypocreomycetidae</taxon>
        <taxon>Hypocreales</taxon>
        <taxon>Nectriaceae</taxon>
        <taxon>Fusarium</taxon>
        <taxon>Fusarium tricinctum species complex</taxon>
    </lineage>
</organism>
<gene>
    <name evidence="9" type="ORF">QYS62_000047</name>
</gene>
<dbReference type="InterPro" id="IPR005828">
    <property type="entry name" value="MFS_sugar_transport-like"/>
</dbReference>
<dbReference type="InterPro" id="IPR005829">
    <property type="entry name" value="Sugar_transporter_CS"/>
</dbReference>
<feature type="transmembrane region" description="Helical" evidence="7">
    <location>
        <begin position="312"/>
        <end position="340"/>
    </location>
</feature>
<dbReference type="Gene3D" id="1.20.1250.20">
    <property type="entry name" value="MFS general substrate transporter like domains"/>
    <property type="match status" value="1"/>
</dbReference>
<dbReference type="PANTHER" id="PTHR48022:SF2">
    <property type="entry name" value="PLASTIDIC GLUCOSE TRANSPORTER 4"/>
    <property type="match status" value="1"/>
</dbReference>
<feature type="domain" description="Major facilitator superfamily (MFS) profile" evidence="8">
    <location>
        <begin position="55"/>
        <end position="497"/>
    </location>
</feature>
<evidence type="ECO:0000256" key="1">
    <source>
        <dbReference type="ARBA" id="ARBA00004141"/>
    </source>
</evidence>
<dbReference type="Proteomes" id="UP001489902">
    <property type="component" value="Chromosome 1"/>
</dbReference>
<feature type="transmembrane region" description="Helical" evidence="7">
    <location>
        <begin position="441"/>
        <end position="463"/>
    </location>
</feature>
<evidence type="ECO:0000256" key="7">
    <source>
        <dbReference type="SAM" id="Phobius"/>
    </source>
</evidence>
<dbReference type="PROSITE" id="PS50850">
    <property type="entry name" value="MFS"/>
    <property type="match status" value="1"/>
</dbReference>
<comment type="subcellular location">
    <subcellularLocation>
        <location evidence="1">Membrane</location>
        <topology evidence="1">Multi-pass membrane protein</topology>
    </subcellularLocation>
</comment>
<evidence type="ECO:0000256" key="4">
    <source>
        <dbReference type="ARBA" id="ARBA00022989"/>
    </source>
</evidence>
<dbReference type="SUPFAM" id="SSF103473">
    <property type="entry name" value="MFS general substrate transporter"/>
    <property type="match status" value="1"/>
</dbReference>
<feature type="transmembrane region" description="Helical" evidence="7">
    <location>
        <begin position="220"/>
        <end position="241"/>
    </location>
</feature>
<dbReference type="InterPro" id="IPR036259">
    <property type="entry name" value="MFS_trans_sf"/>
</dbReference>
<feature type="transmembrane region" description="Helical" evidence="7">
    <location>
        <begin position="475"/>
        <end position="493"/>
    </location>
</feature>
<sequence>MIHQDSEKPAFVHDPSPHDTMDKSPETTDNQVFETRFAALGRWAVAKTFWKTMLFCMILNWAALNDGFQQQIPGNVIPMQAFINDMADTTINGEPAISARVVSFWQGFAEMSKTLGMFAGGFFADRIGRKKALCGAIVVLLGGSIAEITASDWKSWLGAAVLVRLGVGLAQSILVTYVSELTPFQIRGIMIGAYQLCLAFGQLISAVATQLITVHQPTKWRPLIATEFIFTGLLILMVWFVPESHIYYARKSQHEKAKASMLKLYGNVPEYDVDYEYRVIQHGIEAERQLSQSSETASFLEIFDKHNWRRTLAGCLGICSQWAAGAPIVFSYSTYFFAVAGLKDPFLVTIITFVLLIIAIVSSLIACEFIGRRPLLVGGCFCMMIFNIGLGTSGFFKNASSDKAALGFLLLWVIAYGCSAGPIGFVAAGETSTPRLRAQTTSFNLGCYGLGFVVFQWTVSYMISPDAGNLGVKAVFVWAGLLLPTTILLWLFYPETYARTYWELDELYARNIPAWRFKDTPTLIDETGGKSHALMSKAINNTITH</sequence>
<dbReference type="EMBL" id="CP151260">
    <property type="protein sequence ID" value="WZH39139.1"/>
    <property type="molecule type" value="Genomic_DNA"/>
</dbReference>
<reference evidence="9 10" key="1">
    <citation type="submission" date="2024-04" db="EMBL/GenBank/DDBJ databases">
        <title>Complete genome sequence of Fusarium acuminatum.</title>
        <authorList>
            <person name="Lan B."/>
        </authorList>
    </citation>
    <scope>NUCLEOTIDE SEQUENCE [LARGE SCALE GENOMIC DNA]</scope>
    <source>
        <strain evidence="9">1A</strain>
    </source>
</reference>
<proteinExistence type="inferred from homology"/>
<dbReference type="Pfam" id="PF00083">
    <property type="entry name" value="Sugar_tr"/>
    <property type="match status" value="1"/>
</dbReference>
<evidence type="ECO:0000256" key="6">
    <source>
        <dbReference type="SAM" id="MobiDB-lite"/>
    </source>
</evidence>
<evidence type="ECO:0000313" key="10">
    <source>
        <dbReference type="Proteomes" id="UP001489902"/>
    </source>
</evidence>
<feature type="transmembrane region" description="Helical" evidence="7">
    <location>
        <begin position="374"/>
        <end position="396"/>
    </location>
</feature>
<accession>A0ABZ2WF34</accession>
<feature type="transmembrane region" description="Helical" evidence="7">
    <location>
        <begin position="191"/>
        <end position="214"/>
    </location>
</feature>
<name>A0ABZ2WF34_9HYPO</name>
<dbReference type="PANTHER" id="PTHR48022">
    <property type="entry name" value="PLASTIDIC GLUCOSE TRANSPORTER 4"/>
    <property type="match status" value="1"/>
</dbReference>
<evidence type="ECO:0000256" key="2">
    <source>
        <dbReference type="ARBA" id="ARBA00010992"/>
    </source>
</evidence>
<feature type="transmembrane region" description="Helical" evidence="7">
    <location>
        <begin position="346"/>
        <end position="367"/>
    </location>
</feature>
<dbReference type="PROSITE" id="PS00216">
    <property type="entry name" value="SUGAR_TRANSPORT_1"/>
    <property type="match status" value="1"/>
</dbReference>
<protein>
    <submittedName>
        <fullName evidence="9">MFS domain-containing protein</fullName>
    </submittedName>
</protein>
<evidence type="ECO:0000256" key="5">
    <source>
        <dbReference type="ARBA" id="ARBA00023136"/>
    </source>
</evidence>
<comment type="similarity">
    <text evidence="2">Belongs to the major facilitator superfamily. Sugar transporter (TC 2.A.1.1) family.</text>
</comment>
<keyword evidence="10" id="KW-1185">Reference proteome</keyword>
<evidence type="ECO:0000256" key="3">
    <source>
        <dbReference type="ARBA" id="ARBA00022692"/>
    </source>
</evidence>
<feature type="region of interest" description="Disordered" evidence="6">
    <location>
        <begin position="1"/>
        <end position="27"/>
    </location>
</feature>
<keyword evidence="3 7" id="KW-0812">Transmembrane</keyword>
<feature type="compositionally biased region" description="Basic and acidic residues" evidence="6">
    <location>
        <begin position="1"/>
        <end position="26"/>
    </location>
</feature>
<dbReference type="InterPro" id="IPR050360">
    <property type="entry name" value="MFS_Sugar_Transporters"/>
</dbReference>
<evidence type="ECO:0000259" key="8">
    <source>
        <dbReference type="PROSITE" id="PS50850"/>
    </source>
</evidence>
<dbReference type="InterPro" id="IPR020846">
    <property type="entry name" value="MFS_dom"/>
</dbReference>
<feature type="transmembrane region" description="Helical" evidence="7">
    <location>
        <begin position="156"/>
        <end position="179"/>
    </location>
</feature>
<feature type="transmembrane region" description="Helical" evidence="7">
    <location>
        <begin position="132"/>
        <end position="150"/>
    </location>
</feature>
<feature type="transmembrane region" description="Helical" evidence="7">
    <location>
        <begin position="408"/>
        <end position="429"/>
    </location>
</feature>
<keyword evidence="4 7" id="KW-1133">Transmembrane helix</keyword>
<evidence type="ECO:0000313" key="9">
    <source>
        <dbReference type="EMBL" id="WZH39139.1"/>
    </source>
</evidence>
<keyword evidence="5 7" id="KW-0472">Membrane</keyword>